<name>A0A949UUD3_9HYPH</name>
<keyword evidence="2" id="KW-1185">Reference proteome</keyword>
<reference evidence="1 2" key="1">
    <citation type="submission" date="2021-06" db="EMBL/GenBank/DDBJ databases">
        <title>Falsochrobactrum tianjin sp.nov., a new petroleum-degrading bacteria isolated from oily soils.</title>
        <authorList>
            <person name="Chen G."/>
            <person name="Chen H."/>
            <person name="Tian J."/>
            <person name="Qing J."/>
            <person name="Zhong L."/>
            <person name="Ma W."/>
            <person name="Song Y."/>
            <person name="Cui X."/>
            <person name="Yan B."/>
        </authorList>
    </citation>
    <scope>NUCLEOTIDE SEQUENCE [LARGE SCALE GENOMIC DNA]</scope>
    <source>
        <strain evidence="1 2">TDYN1</strain>
    </source>
</reference>
<dbReference type="EMBL" id="JAHRVA010000010">
    <property type="protein sequence ID" value="MBV2145064.1"/>
    <property type="molecule type" value="Genomic_DNA"/>
</dbReference>
<accession>A0A949UUD3</accession>
<comment type="caution">
    <text evidence="1">The sequence shown here is derived from an EMBL/GenBank/DDBJ whole genome shotgun (WGS) entry which is preliminary data.</text>
</comment>
<proteinExistence type="predicted"/>
<evidence type="ECO:0000313" key="2">
    <source>
        <dbReference type="Proteomes" id="UP000752297"/>
    </source>
</evidence>
<dbReference type="Proteomes" id="UP000752297">
    <property type="component" value="Unassembled WGS sequence"/>
</dbReference>
<organism evidence="1 2">
    <name type="scientific">Falsochrobactrum tianjinense</name>
    <dbReference type="NCBI Taxonomy" id="2706015"/>
    <lineage>
        <taxon>Bacteria</taxon>
        <taxon>Pseudomonadati</taxon>
        <taxon>Pseudomonadota</taxon>
        <taxon>Alphaproteobacteria</taxon>
        <taxon>Hyphomicrobiales</taxon>
        <taxon>Brucellaceae</taxon>
        <taxon>Falsochrobactrum</taxon>
    </lineage>
</organism>
<gene>
    <name evidence="1" type="ORF">KUG47_16330</name>
</gene>
<evidence type="ECO:0000313" key="1">
    <source>
        <dbReference type="EMBL" id="MBV2145064.1"/>
    </source>
</evidence>
<dbReference type="AlphaFoldDB" id="A0A949UUD3"/>
<sequence length="101" mass="10402">MANHGEGSAARSVPHLHLCAGGTPLWGGARPIDEGFQRLIACRAEKPKTFARGSSRIMGGADALLWGVETPKHTGLVPSDWAPDSSIYGRGAVGACPGLPA</sequence>
<protein>
    <submittedName>
        <fullName evidence="1">Uncharacterized protein</fullName>
    </submittedName>
</protein>